<dbReference type="OrthoDB" id="8640229at2"/>
<dbReference type="Gene3D" id="2.40.10.270">
    <property type="entry name" value="Bacteriophage SPP1 head-tail adaptor protein"/>
    <property type="match status" value="1"/>
</dbReference>
<keyword evidence="2" id="KW-1185">Reference proteome</keyword>
<protein>
    <submittedName>
        <fullName evidence="1">Phage head-tail adaptor</fullName>
    </submittedName>
</protein>
<dbReference type="AlphaFoldDB" id="L2F8E7"/>
<dbReference type="RefSeq" id="WP_009502298.1">
    <property type="nucleotide sequence ID" value="NZ_ANIN01000002.1"/>
</dbReference>
<proteinExistence type="predicted"/>
<dbReference type="eggNOG" id="COG5614">
    <property type="taxonomic scope" value="Bacteria"/>
</dbReference>
<name>L2F8E7_9GAMM</name>
<dbReference type="InterPro" id="IPR038666">
    <property type="entry name" value="SSP1_head-tail_sf"/>
</dbReference>
<dbReference type="EMBL" id="ANIN01000002">
    <property type="protein sequence ID" value="ELA08738.1"/>
    <property type="molecule type" value="Genomic_DNA"/>
</dbReference>
<evidence type="ECO:0000313" key="2">
    <source>
        <dbReference type="Proteomes" id="UP000023795"/>
    </source>
</evidence>
<accession>L2F8E7</accession>
<dbReference type="InterPro" id="IPR008767">
    <property type="entry name" value="Phage_SPP1_head-tail_adaptor"/>
</dbReference>
<comment type="caution">
    <text evidence="1">The sequence shown here is derived from an EMBL/GenBank/DDBJ whole genome shotgun (WGS) entry which is preliminary data.</text>
</comment>
<organism evidence="1 2">
    <name type="scientific">Moraxella macacae 0408225</name>
    <dbReference type="NCBI Taxonomy" id="1230338"/>
    <lineage>
        <taxon>Bacteria</taxon>
        <taxon>Pseudomonadati</taxon>
        <taxon>Pseudomonadota</taxon>
        <taxon>Gammaproteobacteria</taxon>
        <taxon>Moraxellales</taxon>
        <taxon>Moraxellaceae</taxon>
        <taxon>Moraxella</taxon>
    </lineage>
</organism>
<dbReference type="Pfam" id="PF05521">
    <property type="entry name" value="Phage_HCP"/>
    <property type="match status" value="1"/>
</dbReference>
<sequence>MKATELRHRLKIYQQTAIRSPTGAVRVTQWEHIRTIYGHFTPLSVKDIIAGQTQQTNITAKAKIRHRTDLIHSMRVQYAGRMYEIVGEPLADNQSGKEYLTLILKGVADDRQY</sequence>
<gene>
    <name evidence="1" type="ORF">MOMA_09271</name>
</gene>
<reference evidence="1 2" key="1">
    <citation type="journal article" date="2013" name="Genome Announc.">
        <title>Genome Sequence of Moraxella macacae 0408225, a Novel Bacterial Species Isolated from a Cynomolgus Macaque with Epistaxis.</title>
        <authorList>
            <person name="Ladner J.T."/>
            <person name="Whitehouse C.A."/>
            <person name="Koroleva G.I."/>
            <person name="Palacios G.F."/>
        </authorList>
    </citation>
    <scope>NUCLEOTIDE SEQUENCE [LARGE SCALE GENOMIC DNA]</scope>
    <source>
        <strain evidence="1 2">0408225</strain>
    </source>
</reference>
<dbReference type="PATRIC" id="fig|1230338.3.peg.1994"/>
<dbReference type="STRING" id="1230338.MOMA_09271"/>
<evidence type="ECO:0000313" key="1">
    <source>
        <dbReference type="EMBL" id="ELA08738.1"/>
    </source>
</evidence>
<dbReference type="NCBIfam" id="TIGR01563">
    <property type="entry name" value="gp16_SPP1"/>
    <property type="match status" value="1"/>
</dbReference>
<dbReference type="Proteomes" id="UP000023795">
    <property type="component" value="Unassembled WGS sequence"/>
</dbReference>